<dbReference type="PANTHER" id="PTHR11133">
    <property type="entry name" value="SACCHAROPINE DEHYDROGENASE"/>
    <property type="match status" value="1"/>
</dbReference>
<dbReference type="Gene3D" id="3.40.50.720">
    <property type="entry name" value="NAD(P)-binding Rossmann-like Domain"/>
    <property type="match status" value="1"/>
</dbReference>
<evidence type="ECO:0000259" key="3">
    <source>
        <dbReference type="Pfam" id="PF16653"/>
    </source>
</evidence>
<reference evidence="4 5" key="1">
    <citation type="submission" date="2024-08" db="EMBL/GenBank/DDBJ databases">
        <title>Insights into the chromosomal genome structure of Flemingia macrophylla.</title>
        <authorList>
            <person name="Ding Y."/>
            <person name="Zhao Y."/>
            <person name="Bi W."/>
            <person name="Wu M."/>
            <person name="Zhao G."/>
            <person name="Gong Y."/>
            <person name="Li W."/>
            <person name="Zhang P."/>
        </authorList>
    </citation>
    <scope>NUCLEOTIDE SEQUENCE [LARGE SCALE GENOMIC DNA]</scope>
    <source>
        <strain evidence="4">DYQJB</strain>
        <tissue evidence="4">Leaf</tissue>
    </source>
</reference>
<dbReference type="EMBL" id="JBGMDY010000007">
    <property type="protein sequence ID" value="KAL2328138.1"/>
    <property type="molecule type" value="Genomic_DNA"/>
</dbReference>
<protein>
    <submittedName>
        <fullName evidence="4">Uncharacterized protein</fullName>
    </submittedName>
</protein>
<evidence type="ECO:0000256" key="1">
    <source>
        <dbReference type="ARBA" id="ARBA00023002"/>
    </source>
</evidence>
<keyword evidence="1" id="KW-0560">Oxidoreductase</keyword>
<dbReference type="SUPFAM" id="SSF55347">
    <property type="entry name" value="Glyceraldehyde-3-phosphate dehydrogenase-like, C-terminal domain"/>
    <property type="match status" value="1"/>
</dbReference>
<dbReference type="Gene3D" id="3.30.360.10">
    <property type="entry name" value="Dihydrodipicolinate Reductase, domain 2"/>
    <property type="match status" value="1"/>
</dbReference>
<gene>
    <name evidence="4" type="ORF">Fmac_021565</name>
</gene>
<dbReference type="AlphaFoldDB" id="A0ABD1LX92"/>
<proteinExistence type="predicted"/>
<dbReference type="PANTHER" id="PTHR11133:SF22">
    <property type="entry name" value="ALPHA-AMINOADIPIC SEMIALDEHYDE SYNTHASE, MITOCHONDRIAL"/>
    <property type="match status" value="1"/>
</dbReference>
<feature type="domain" description="Saccharopine dehydrogenase-like C-terminal" evidence="3">
    <location>
        <begin position="132"/>
        <end position="175"/>
    </location>
</feature>
<feature type="domain" description="PPM-type phosphatase" evidence="2">
    <location>
        <begin position="208"/>
        <end position="253"/>
    </location>
</feature>
<dbReference type="InterPro" id="IPR051168">
    <property type="entry name" value="AASS"/>
</dbReference>
<evidence type="ECO:0000313" key="5">
    <source>
        <dbReference type="Proteomes" id="UP001603857"/>
    </source>
</evidence>
<organism evidence="4 5">
    <name type="scientific">Flemingia macrophylla</name>
    <dbReference type="NCBI Taxonomy" id="520843"/>
    <lineage>
        <taxon>Eukaryota</taxon>
        <taxon>Viridiplantae</taxon>
        <taxon>Streptophyta</taxon>
        <taxon>Embryophyta</taxon>
        <taxon>Tracheophyta</taxon>
        <taxon>Spermatophyta</taxon>
        <taxon>Magnoliopsida</taxon>
        <taxon>eudicotyledons</taxon>
        <taxon>Gunneridae</taxon>
        <taxon>Pentapetalae</taxon>
        <taxon>rosids</taxon>
        <taxon>fabids</taxon>
        <taxon>Fabales</taxon>
        <taxon>Fabaceae</taxon>
        <taxon>Papilionoideae</taxon>
        <taxon>50 kb inversion clade</taxon>
        <taxon>NPAAA clade</taxon>
        <taxon>indigoferoid/millettioid clade</taxon>
        <taxon>Phaseoleae</taxon>
        <taxon>Flemingia</taxon>
    </lineage>
</organism>
<sequence>MLSSFGKPSSSQWYKTLLEEDFGCITDVEVIVGSLYLKDAEQIVEGIPNVSGIQLDVMDLVSLYKYISHLKKHLLTASYVDSSMSILDDKAKHAGITILGEMGLDPGIVFKLGIFQPKMGLAVRLYLFDDPDHMMAIKIINQAHERKGKMKSFTSYCGGLPSPEAANNPLAYKFSNELLLYIQKDIENNISDSENDDTMRIFTHMLAHNLSKDHKPDLEVEKDRILKVGGFIQVGQVNGSLNLARAIGTRDYFVINSNGWMNTSFCNS</sequence>
<dbReference type="InterPro" id="IPR036457">
    <property type="entry name" value="PPM-type-like_dom_sf"/>
</dbReference>
<dbReference type="SUPFAM" id="SSF81606">
    <property type="entry name" value="PP2C-like"/>
    <property type="match status" value="1"/>
</dbReference>
<dbReference type="InterPro" id="IPR032095">
    <property type="entry name" value="Sacchrp_dh-like_C"/>
</dbReference>
<dbReference type="GO" id="GO:0016491">
    <property type="term" value="F:oxidoreductase activity"/>
    <property type="evidence" value="ECO:0007669"/>
    <property type="project" value="UniProtKB-KW"/>
</dbReference>
<dbReference type="InterPro" id="IPR001932">
    <property type="entry name" value="PPM-type_phosphatase-like_dom"/>
</dbReference>
<name>A0ABD1LX92_9FABA</name>
<evidence type="ECO:0000259" key="2">
    <source>
        <dbReference type="Pfam" id="PF00481"/>
    </source>
</evidence>
<comment type="caution">
    <text evidence="4">The sequence shown here is derived from an EMBL/GenBank/DDBJ whole genome shotgun (WGS) entry which is preliminary data.</text>
</comment>
<dbReference type="Pfam" id="PF16653">
    <property type="entry name" value="Sacchrp_dh_C"/>
    <property type="match status" value="1"/>
</dbReference>
<dbReference type="Gene3D" id="3.60.40.10">
    <property type="entry name" value="PPM-type phosphatase domain"/>
    <property type="match status" value="1"/>
</dbReference>
<dbReference type="Proteomes" id="UP001603857">
    <property type="component" value="Unassembled WGS sequence"/>
</dbReference>
<accession>A0ABD1LX92</accession>
<keyword evidence="5" id="KW-1185">Reference proteome</keyword>
<dbReference type="Pfam" id="PF00481">
    <property type="entry name" value="PP2C"/>
    <property type="match status" value="1"/>
</dbReference>
<evidence type="ECO:0000313" key="4">
    <source>
        <dbReference type="EMBL" id="KAL2328138.1"/>
    </source>
</evidence>